<evidence type="ECO:0000259" key="7">
    <source>
        <dbReference type="Pfam" id="PF04234"/>
    </source>
</evidence>
<feature type="transmembrane region" description="Helical" evidence="6">
    <location>
        <begin position="186"/>
        <end position="208"/>
    </location>
</feature>
<proteinExistence type="predicted"/>
<reference evidence="8 9" key="2">
    <citation type="submission" date="2019-09" db="EMBL/GenBank/DDBJ databases">
        <authorList>
            <person name="Jin C."/>
        </authorList>
    </citation>
    <scope>NUCLEOTIDE SEQUENCE [LARGE SCALE GENOMIC DNA]</scope>
    <source>
        <strain evidence="8 9">AN110305</strain>
    </source>
</reference>
<organism evidence="8 9">
    <name type="scientific">Solihabitans fulvus</name>
    <dbReference type="NCBI Taxonomy" id="1892852"/>
    <lineage>
        <taxon>Bacteria</taxon>
        <taxon>Bacillati</taxon>
        <taxon>Actinomycetota</taxon>
        <taxon>Actinomycetes</taxon>
        <taxon>Pseudonocardiales</taxon>
        <taxon>Pseudonocardiaceae</taxon>
        <taxon>Solihabitans</taxon>
    </lineage>
</organism>
<gene>
    <name evidence="8" type="ORF">F0L68_36570</name>
</gene>
<feature type="domain" description="CopC" evidence="7">
    <location>
        <begin position="58"/>
        <end position="151"/>
    </location>
</feature>
<reference evidence="8 9" key="1">
    <citation type="submission" date="2019-09" db="EMBL/GenBank/DDBJ databases">
        <title>Goodfellowia gen. nov., a new genus of the Pseudonocardineae related to Actinoalloteichus, containing Goodfellowia coeruleoviolacea gen. nov., comb. nov. gen. nov., comb. nov.</title>
        <authorList>
            <person name="Labeda D."/>
        </authorList>
    </citation>
    <scope>NUCLEOTIDE SEQUENCE [LARGE SCALE GENOMIC DNA]</scope>
    <source>
        <strain evidence="8 9">AN110305</strain>
    </source>
</reference>
<dbReference type="Gene3D" id="2.60.40.1220">
    <property type="match status" value="1"/>
</dbReference>
<feature type="region of interest" description="Disordered" evidence="5">
    <location>
        <begin position="1"/>
        <end position="20"/>
    </location>
</feature>
<dbReference type="GO" id="GO:0042597">
    <property type="term" value="C:periplasmic space"/>
    <property type="evidence" value="ECO:0007669"/>
    <property type="project" value="InterPro"/>
</dbReference>
<dbReference type="Pfam" id="PF04234">
    <property type="entry name" value="CopC"/>
    <property type="match status" value="1"/>
</dbReference>
<dbReference type="InterPro" id="IPR032694">
    <property type="entry name" value="CopC/D"/>
</dbReference>
<evidence type="ECO:0000313" key="8">
    <source>
        <dbReference type="EMBL" id="KAA2252250.1"/>
    </source>
</evidence>
<evidence type="ECO:0000256" key="6">
    <source>
        <dbReference type="SAM" id="Phobius"/>
    </source>
</evidence>
<protein>
    <submittedName>
        <fullName evidence="8">Copper resistance protein CopC</fullName>
    </submittedName>
</protein>
<dbReference type="PANTHER" id="PTHR34820:SF4">
    <property type="entry name" value="INNER MEMBRANE PROTEIN YEBZ"/>
    <property type="match status" value="1"/>
</dbReference>
<keyword evidence="2" id="KW-0479">Metal-binding</keyword>
<evidence type="ECO:0000256" key="3">
    <source>
        <dbReference type="ARBA" id="ARBA00022729"/>
    </source>
</evidence>
<evidence type="ECO:0000313" key="9">
    <source>
        <dbReference type="Proteomes" id="UP000323454"/>
    </source>
</evidence>
<dbReference type="RefSeq" id="WP_149854479.1">
    <property type="nucleotide sequence ID" value="NZ_VUOB01000076.1"/>
</dbReference>
<keyword evidence="6" id="KW-0472">Membrane</keyword>
<dbReference type="InterPro" id="IPR007348">
    <property type="entry name" value="CopC_dom"/>
</dbReference>
<comment type="caution">
    <text evidence="8">The sequence shown here is derived from an EMBL/GenBank/DDBJ whole genome shotgun (WGS) entry which is preliminary data.</text>
</comment>
<evidence type="ECO:0000256" key="1">
    <source>
        <dbReference type="ARBA" id="ARBA00004196"/>
    </source>
</evidence>
<evidence type="ECO:0000256" key="4">
    <source>
        <dbReference type="ARBA" id="ARBA00023008"/>
    </source>
</evidence>
<accession>A0A5B2WN97</accession>
<comment type="subcellular location">
    <subcellularLocation>
        <location evidence="1">Cell envelope</location>
    </subcellularLocation>
</comment>
<dbReference type="GO" id="GO:0006825">
    <property type="term" value="P:copper ion transport"/>
    <property type="evidence" value="ECO:0007669"/>
    <property type="project" value="InterPro"/>
</dbReference>
<keyword evidence="4" id="KW-0186">Copper</keyword>
<dbReference type="GO" id="GO:0005507">
    <property type="term" value="F:copper ion binding"/>
    <property type="evidence" value="ECO:0007669"/>
    <property type="project" value="InterPro"/>
</dbReference>
<dbReference type="GO" id="GO:0046688">
    <property type="term" value="P:response to copper ion"/>
    <property type="evidence" value="ECO:0007669"/>
    <property type="project" value="InterPro"/>
</dbReference>
<dbReference type="PANTHER" id="PTHR34820">
    <property type="entry name" value="INNER MEMBRANE PROTEIN YEBZ"/>
    <property type="match status" value="1"/>
</dbReference>
<keyword evidence="9" id="KW-1185">Reference proteome</keyword>
<dbReference type="Proteomes" id="UP000323454">
    <property type="component" value="Unassembled WGS sequence"/>
</dbReference>
<dbReference type="EMBL" id="VUOB01000076">
    <property type="protein sequence ID" value="KAA2252250.1"/>
    <property type="molecule type" value="Genomic_DNA"/>
</dbReference>
<dbReference type="GO" id="GO:0030313">
    <property type="term" value="C:cell envelope"/>
    <property type="evidence" value="ECO:0007669"/>
    <property type="project" value="UniProtKB-SubCell"/>
</dbReference>
<evidence type="ECO:0000256" key="5">
    <source>
        <dbReference type="SAM" id="MobiDB-lite"/>
    </source>
</evidence>
<keyword evidence="6" id="KW-0812">Transmembrane</keyword>
<dbReference type="SUPFAM" id="SSF81296">
    <property type="entry name" value="E set domains"/>
    <property type="match status" value="1"/>
</dbReference>
<keyword evidence="3" id="KW-0732">Signal</keyword>
<dbReference type="InterPro" id="IPR014756">
    <property type="entry name" value="Ig_E-set"/>
</dbReference>
<sequence length="210" mass="20715">MIRAALPTPTSDHGIAGPGLAHRGTAARQVVGLVARALAGLGVAGTLLLAAPSPAGAHNVLVDSSPAAGSVLQQGPARVRLDFDQPVDPHYAELTVTSPGGDHWESDRPTVDGNSVTAPIAPLGPAGPYQVAYRIVSADGHPVSGGVTFTLTTAGTGAPRPALTANASPAKATAVPPSGAAQDTPLWPWLVGGGVLLVGVAIAAARVARG</sequence>
<dbReference type="GO" id="GO:0005886">
    <property type="term" value="C:plasma membrane"/>
    <property type="evidence" value="ECO:0007669"/>
    <property type="project" value="TreeGrafter"/>
</dbReference>
<keyword evidence="6" id="KW-1133">Transmembrane helix</keyword>
<name>A0A5B2WN97_9PSEU</name>
<evidence type="ECO:0000256" key="2">
    <source>
        <dbReference type="ARBA" id="ARBA00022723"/>
    </source>
</evidence>
<dbReference type="OrthoDB" id="5242236at2"/>
<dbReference type="AlphaFoldDB" id="A0A5B2WN97"/>
<dbReference type="InterPro" id="IPR014755">
    <property type="entry name" value="Cu-Rt/internalin_Ig-like"/>
</dbReference>